<accession>A0ABQ7A9F6</accession>
<dbReference type="EMBL" id="QGKV02002055">
    <property type="protein sequence ID" value="KAF3494251.1"/>
    <property type="molecule type" value="Genomic_DNA"/>
</dbReference>
<evidence type="ECO:0000313" key="3">
    <source>
        <dbReference type="Proteomes" id="UP000266723"/>
    </source>
</evidence>
<feature type="region of interest" description="Disordered" evidence="1">
    <location>
        <begin position="138"/>
        <end position="159"/>
    </location>
</feature>
<evidence type="ECO:0000256" key="1">
    <source>
        <dbReference type="SAM" id="MobiDB-lite"/>
    </source>
</evidence>
<organism evidence="2 3">
    <name type="scientific">Brassica cretica</name>
    <name type="common">Mustard</name>
    <dbReference type="NCBI Taxonomy" id="69181"/>
    <lineage>
        <taxon>Eukaryota</taxon>
        <taxon>Viridiplantae</taxon>
        <taxon>Streptophyta</taxon>
        <taxon>Embryophyta</taxon>
        <taxon>Tracheophyta</taxon>
        <taxon>Spermatophyta</taxon>
        <taxon>Magnoliopsida</taxon>
        <taxon>eudicotyledons</taxon>
        <taxon>Gunneridae</taxon>
        <taxon>Pentapetalae</taxon>
        <taxon>rosids</taxon>
        <taxon>malvids</taxon>
        <taxon>Brassicales</taxon>
        <taxon>Brassicaceae</taxon>
        <taxon>Brassiceae</taxon>
        <taxon>Brassica</taxon>
    </lineage>
</organism>
<keyword evidence="3" id="KW-1185">Reference proteome</keyword>
<name>A0ABQ7A9F6_BRACR</name>
<dbReference type="Proteomes" id="UP000266723">
    <property type="component" value="Unassembled WGS sequence"/>
</dbReference>
<proteinExistence type="predicted"/>
<sequence length="159" mass="17992">MNFMVLAREVVKLEKLQEGDFKVESSMSFGSSHWCRSTPSTKLTVDIDRQPNYGQRPPEYDAPEPVIYKEAGTGHIPIGKRKKNKIPKHLRREVTEKEIDVCHCGYEYDDYDDDKVSIDIMTASIDTTSSLEQLGAMTLKAATPPRATPPRHNEPTPDE</sequence>
<comment type="caution">
    <text evidence="2">The sequence shown here is derived from an EMBL/GenBank/DDBJ whole genome shotgun (WGS) entry which is preliminary data.</text>
</comment>
<protein>
    <submittedName>
        <fullName evidence="2">Uncharacterized protein</fullName>
    </submittedName>
</protein>
<reference evidence="2 3" key="1">
    <citation type="journal article" date="2020" name="BMC Genomics">
        <title>Intraspecific diversification of the crop wild relative Brassica cretica Lam. using demographic model selection.</title>
        <authorList>
            <person name="Kioukis A."/>
            <person name="Michalopoulou V.A."/>
            <person name="Briers L."/>
            <person name="Pirintsos S."/>
            <person name="Studholme D.J."/>
            <person name="Pavlidis P."/>
            <person name="Sarris P.F."/>
        </authorList>
    </citation>
    <scope>NUCLEOTIDE SEQUENCE [LARGE SCALE GENOMIC DNA]</scope>
    <source>
        <strain evidence="3">cv. PFS-1207/04</strain>
    </source>
</reference>
<evidence type="ECO:0000313" key="2">
    <source>
        <dbReference type="EMBL" id="KAF3494251.1"/>
    </source>
</evidence>
<gene>
    <name evidence="2" type="ORF">DY000_02053315</name>
</gene>